<dbReference type="InterPro" id="IPR050697">
    <property type="entry name" value="Adenylyl/Guanylyl_Cyclase_3/4"/>
</dbReference>
<dbReference type="Gene3D" id="3.30.450.20">
    <property type="entry name" value="PAS domain"/>
    <property type="match status" value="1"/>
</dbReference>
<sequence>MNWWRLRRGRRKKPSIILIAGGSYALLVGIAMAIVLALTGRANYENTLALLNDKAVLTTNTLERGLRGRLDPVTAAVGALQKLYGESDVELSDRGVLMTALAASLASVPAAEGLVINVPDRGEFGMLKQSDGTLRPLRLQTSRNHIRGPYQEPQFDAGSGPIWGPMVVNDHGVYANVSAPLVRDGKIMAILIATISTNALSEMVEELDTSLGTTFILSDTGRVIAYSDLDELKNEAPEQRSLPRPLGHFGDPVLRVLFQTPTMAPFDAARKAGVDVREIDTADGEYIAMSRRISGYGPVGWVVGVYFLNSTVSGEIRRLIGSSLVGVAATVLAIYLSFRIARRLTRPLSSLVDQSRKVAALQFDKVDLLPESPVHEIDQVMQAFNSMAAGLRALNTYVPKTLFRKLMRLGLEEAARSREVEITILFTDIAGFTRQSEGMSAGEAAAFLNRHFAMLVGAVEAENGTVDKFMGDGMLAFWGAPDERSDHAEAAVRSVGVIKAALQAANREEEDCAHRTRLRIGIHTGPVIVGNIGAFDRVDYTIVGDAVNVCQRLQELGRSVGENDEVVILASDSTVERLAPSVPRLHSGRHRLRGREAEVDVWRLFPETDATNVSGDKA</sequence>
<dbReference type="CDD" id="cd06225">
    <property type="entry name" value="HAMP"/>
    <property type="match status" value="1"/>
</dbReference>
<feature type="domain" description="Guanylate cyclase" evidence="2">
    <location>
        <begin position="423"/>
        <end position="554"/>
    </location>
</feature>
<dbReference type="GO" id="GO:0035556">
    <property type="term" value="P:intracellular signal transduction"/>
    <property type="evidence" value="ECO:0007669"/>
    <property type="project" value="InterPro"/>
</dbReference>
<feature type="domain" description="HAMP" evidence="3">
    <location>
        <begin position="342"/>
        <end position="396"/>
    </location>
</feature>
<dbReference type="OrthoDB" id="9789782at2"/>
<evidence type="ECO:0000313" key="4">
    <source>
        <dbReference type="EMBL" id="PTW57615.1"/>
    </source>
</evidence>
<dbReference type="RefSeq" id="WP_107991494.1">
    <property type="nucleotide sequence ID" value="NZ_QAYG01000010.1"/>
</dbReference>
<protein>
    <submittedName>
        <fullName evidence="4">Adenylate cyclase</fullName>
    </submittedName>
</protein>
<gene>
    <name evidence="4" type="ORF">C8N35_11094</name>
</gene>
<dbReference type="InterPro" id="IPR003660">
    <property type="entry name" value="HAMP_dom"/>
</dbReference>
<feature type="transmembrane region" description="Helical" evidence="1">
    <location>
        <begin position="16"/>
        <end position="38"/>
    </location>
</feature>
<dbReference type="Gene3D" id="3.30.70.1230">
    <property type="entry name" value="Nucleotide cyclase"/>
    <property type="match status" value="1"/>
</dbReference>
<dbReference type="EMBL" id="QAYG01000010">
    <property type="protein sequence ID" value="PTW57615.1"/>
    <property type="molecule type" value="Genomic_DNA"/>
</dbReference>
<dbReference type="GO" id="GO:0004016">
    <property type="term" value="F:adenylate cyclase activity"/>
    <property type="evidence" value="ECO:0007669"/>
    <property type="project" value="UniProtKB-ARBA"/>
</dbReference>
<dbReference type="SMART" id="SM00304">
    <property type="entry name" value="HAMP"/>
    <property type="match status" value="1"/>
</dbReference>
<keyword evidence="5" id="KW-1185">Reference proteome</keyword>
<dbReference type="AlphaFoldDB" id="A0A2T5V1I2"/>
<dbReference type="Gene3D" id="6.10.340.10">
    <property type="match status" value="1"/>
</dbReference>
<evidence type="ECO:0000313" key="5">
    <source>
        <dbReference type="Proteomes" id="UP000244081"/>
    </source>
</evidence>
<evidence type="ECO:0000259" key="3">
    <source>
        <dbReference type="PROSITE" id="PS50885"/>
    </source>
</evidence>
<evidence type="ECO:0000256" key="1">
    <source>
        <dbReference type="SAM" id="Phobius"/>
    </source>
</evidence>
<keyword evidence="1" id="KW-0472">Membrane</keyword>
<evidence type="ECO:0000259" key="2">
    <source>
        <dbReference type="PROSITE" id="PS50125"/>
    </source>
</evidence>
<dbReference type="CDD" id="cd07302">
    <property type="entry name" value="CHD"/>
    <property type="match status" value="1"/>
</dbReference>
<dbReference type="Proteomes" id="UP000244081">
    <property type="component" value="Unassembled WGS sequence"/>
</dbReference>
<dbReference type="Pfam" id="PF00672">
    <property type="entry name" value="HAMP"/>
    <property type="match status" value="1"/>
</dbReference>
<dbReference type="PROSITE" id="PS50885">
    <property type="entry name" value="HAMP"/>
    <property type="match status" value="1"/>
</dbReference>
<dbReference type="InterPro" id="IPR001054">
    <property type="entry name" value="A/G_cyclase"/>
</dbReference>
<reference evidence="4 5" key="1">
    <citation type="submission" date="2018-04" db="EMBL/GenBank/DDBJ databases">
        <title>Genomic Encyclopedia of Archaeal and Bacterial Type Strains, Phase II (KMG-II): from individual species to whole genera.</title>
        <authorList>
            <person name="Goeker M."/>
        </authorList>
    </citation>
    <scope>NUCLEOTIDE SEQUENCE [LARGE SCALE GENOMIC DNA]</scope>
    <source>
        <strain evidence="4 5">DSM 23382</strain>
    </source>
</reference>
<dbReference type="PANTHER" id="PTHR43081:SF1">
    <property type="entry name" value="ADENYLATE CYCLASE, TERMINAL-DIFFERENTIATION SPECIFIC"/>
    <property type="match status" value="1"/>
</dbReference>
<dbReference type="SMART" id="SM00044">
    <property type="entry name" value="CYCc"/>
    <property type="match status" value="1"/>
</dbReference>
<dbReference type="Pfam" id="PF00211">
    <property type="entry name" value="Guanylate_cyc"/>
    <property type="match status" value="1"/>
</dbReference>
<keyword evidence="1" id="KW-1133">Transmembrane helix</keyword>
<comment type="caution">
    <text evidence="4">The sequence shown here is derived from an EMBL/GenBank/DDBJ whole genome shotgun (WGS) entry which is preliminary data.</text>
</comment>
<accession>A0A2T5V1I2</accession>
<proteinExistence type="predicted"/>
<dbReference type="GO" id="GO:0009190">
    <property type="term" value="P:cyclic nucleotide biosynthetic process"/>
    <property type="evidence" value="ECO:0007669"/>
    <property type="project" value="InterPro"/>
</dbReference>
<dbReference type="SUPFAM" id="SSF55073">
    <property type="entry name" value="Nucleotide cyclase"/>
    <property type="match status" value="1"/>
</dbReference>
<dbReference type="PROSITE" id="PS50125">
    <property type="entry name" value="GUANYLATE_CYCLASE_2"/>
    <property type="match status" value="1"/>
</dbReference>
<feature type="transmembrane region" description="Helical" evidence="1">
    <location>
        <begin position="319"/>
        <end position="338"/>
    </location>
</feature>
<dbReference type="PANTHER" id="PTHR43081">
    <property type="entry name" value="ADENYLATE CYCLASE, TERMINAL-DIFFERENTIATION SPECIFIC-RELATED"/>
    <property type="match status" value="1"/>
</dbReference>
<organism evidence="4 5">
    <name type="scientific">Breoghania corrubedonensis</name>
    <dbReference type="NCBI Taxonomy" id="665038"/>
    <lineage>
        <taxon>Bacteria</taxon>
        <taxon>Pseudomonadati</taxon>
        <taxon>Pseudomonadota</taxon>
        <taxon>Alphaproteobacteria</taxon>
        <taxon>Hyphomicrobiales</taxon>
        <taxon>Stappiaceae</taxon>
        <taxon>Breoghania</taxon>
    </lineage>
</organism>
<dbReference type="InterPro" id="IPR029787">
    <property type="entry name" value="Nucleotide_cyclase"/>
</dbReference>
<name>A0A2T5V1I2_9HYPH</name>
<dbReference type="GO" id="GO:0016020">
    <property type="term" value="C:membrane"/>
    <property type="evidence" value="ECO:0007669"/>
    <property type="project" value="InterPro"/>
</dbReference>
<keyword evidence="1" id="KW-0812">Transmembrane</keyword>